<dbReference type="GO" id="GO:0015250">
    <property type="term" value="F:water channel activity"/>
    <property type="evidence" value="ECO:0007669"/>
    <property type="project" value="TreeGrafter"/>
</dbReference>
<keyword evidence="4 8" id="KW-1133">Transmembrane helix</keyword>
<dbReference type="InterPro" id="IPR000425">
    <property type="entry name" value="MIP"/>
</dbReference>
<keyword evidence="10" id="KW-1185">Reference proteome</keyword>
<dbReference type="STRING" id="1676925.ENSPKIP00000021522"/>
<name>A0A3B3RSJ7_9TELE</name>
<keyword evidence="5 8" id="KW-0472">Membrane</keyword>
<dbReference type="GeneTree" id="ENSGT00940000157015"/>
<dbReference type="GO" id="GO:0006972">
    <property type="term" value="P:hyperosmotic response"/>
    <property type="evidence" value="ECO:0007669"/>
    <property type="project" value="TreeGrafter"/>
</dbReference>
<keyword evidence="3 6" id="KW-0812">Transmembrane</keyword>
<reference evidence="9" key="2">
    <citation type="submission" date="2025-09" db="UniProtKB">
        <authorList>
            <consortium name="Ensembl"/>
        </authorList>
    </citation>
    <scope>IDENTIFICATION</scope>
</reference>
<evidence type="ECO:0000256" key="3">
    <source>
        <dbReference type="ARBA" id="ARBA00022692"/>
    </source>
</evidence>
<evidence type="ECO:0000256" key="8">
    <source>
        <dbReference type="SAM" id="Phobius"/>
    </source>
</evidence>
<protein>
    <submittedName>
        <fullName evidence="9">Aquaporin 1 (Colton blood group)</fullName>
    </submittedName>
</protein>
<feature type="transmembrane region" description="Helical" evidence="8">
    <location>
        <begin position="68"/>
        <end position="87"/>
    </location>
</feature>
<keyword evidence="6" id="KW-0813">Transport</keyword>
<dbReference type="InterPro" id="IPR034294">
    <property type="entry name" value="Aquaporin_transptr"/>
</dbReference>
<evidence type="ECO:0000256" key="5">
    <source>
        <dbReference type="ARBA" id="ARBA00023136"/>
    </source>
</evidence>
<dbReference type="Ensembl" id="ENSPKIT00000002159.1">
    <property type="protein sequence ID" value="ENSPKIP00000021522.1"/>
    <property type="gene ID" value="ENSPKIG00000005877.1"/>
</dbReference>
<evidence type="ECO:0000313" key="10">
    <source>
        <dbReference type="Proteomes" id="UP000261540"/>
    </source>
</evidence>
<evidence type="ECO:0000256" key="2">
    <source>
        <dbReference type="ARBA" id="ARBA00006175"/>
    </source>
</evidence>
<dbReference type="SUPFAM" id="SSF81338">
    <property type="entry name" value="Aquaporin-like"/>
    <property type="match status" value="1"/>
</dbReference>
<dbReference type="GO" id="GO:0003097">
    <property type="term" value="P:renal water transport"/>
    <property type="evidence" value="ECO:0007669"/>
    <property type="project" value="TreeGrafter"/>
</dbReference>
<evidence type="ECO:0000256" key="1">
    <source>
        <dbReference type="ARBA" id="ARBA00004141"/>
    </source>
</evidence>
<dbReference type="AlphaFoldDB" id="A0A3B3RSJ7"/>
<feature type="transmembrane region" description="Helical" evidence="8">
    <location>
        <begin position="107"/>
        <end position="125"/>
    </location>
</feature>
<evidence type="ECO:0000313" key="9">
    <source>
        <dbReference type="Ensembl" id="ENSPKIP00000021522.1"/>
    </source>
</evidence>
<comment type="subcellular location">
    <subcellularLocation>
        <location evidence="1">Membrane</location>
        <topology evidence="1">Multi-pass membrane protein</topology>
    </subcellularLocation>
</comment>
<dbReference type="GO" id="GO:0008519">
    <property type="term" value="F:ammonium channel activity"/>
    <property type="evidence" value="ECO:0007669"/>
    <property type="project" value="TreeGrafter"/>
</dbReference>
<evidence type="ECO:0000256" key="4">
    <source>
        <dbReference type="ARBA" id="ARBA00022989"/>
    </source>
</evidence>
<feature type="region of interest" description="Disordered" evidence="7">
    <location>
        <begin position="1"/>
        <end position="22"/>
    </location>
</feature>
<dbReference type="InterPro" id="IPR023271">
    <property type="entry name" value="Aquaporin-like"/>
</dbReference>
<dbReference type="Proteomes" id="UP000261540">
    <property type="component" value="Unplaced"/>
</dbReference>
<evidence type="ECO:0000256" key="7">
    <source>
        <dbReference type="SAM" id="MobiDB-lite"/>
    </source>
</evidence>
<proteinExistence type="inferred from homology"/>
<dbReference type="PRINTS" id="PR00783">
    <property type="entry name" value="MINTRINSICP"/>
</dbReference>
<dbReference type="GO" id="GO:0016020">
    <property type="term" value="C:membrane"/>
    <property type="evidence" value="ECO:0007669"/>
    <property type="project" value="UniProtKB-SubCell"/>
</dbReference>
<comment type="similarity">
    <text evidence="2 6">Belongs to the MIP/aquaporin (TC 1.A.8) family.</text>
</comment>
<dbReference type="PANTHER" id="PTHR19139">
    <property type="entry name" value="AQUAPORIN TRANSPORTER"/>
    <property type="match status" value="1"/>
</dbReference>
<dbReference type="Gene3D" id="1.20.1080.10">
    <property type="entry name" value="Glycerol uptake facilitator protein"/>
    <property type="match status" value="1"/>
</dbReference>
<dbReference type="Pfam" id="PF00230">
    <property type="entry name" value="MIP"/>
    <property type="match status" value="1"/>
</dbReference>
<dbReference type="PANTHER" id="PTHR19139:SF161">
    <property type="entry name" value="AQUAPORIN-1"/>
    <property type="match status" value="1"/>
</dbReference>
<organism evidence="9 10">
    <name type="scientific">Paramormyrops kingsleyae</name>
    <dbReference type="NCBI Taxonomy" id="1676925"/>
    <lineage>
        <taxon>Eukaryota</taxon>
        <taxon>Metazoa</taxon>
        <taxon>Chordata</taxon>
        <taxon>Craniata</taxon>
        <taxon>Vertebrata</taxon>
        <taxon>Euteleostomi</taxon>
        <taxon>Actinopterygii</taxon>
        <taxon>Neopterygii</taxon>
        <taxon>Teleostei</taxon>
        <taxon>Osteoglossocephala</taxon>
        <taxon>Osteoglossomorpha</taxon>
        <taxon>Osteoglossiformes</taxon>
        <taxon>Mormyridae</taxon>
        <taxon>Paramormyrops</taxon>
    </lineage>
</organism>
<dbReference type="GO" id="GO:0015168">
    <property type="term" value="F:glycerol transmembrane transporter activity"/>
    <property type="evidence" value="ECO:0007669"/>
    <property type="project" value="TreeGrafter"/>
</dbReference>
<dbReference type="GO" id="GO:0035379">
    <property type="term" value="F:carbon dioxide transmembrane transporter activity"/>
    <property type="evidence" value="ECO:0007669"/>
    <property type="project" value="TreeGrafter"/>
</dbReference>
<reference evidence="9" key="1">
    <citation type="submission" date="2025-08" db="UniProtKB">
        <authorList>
            <consortium name="Ensembl"/>
        </authorList>
    </citation>
    <scope>IDENTIFICATION</scope>
</reference>
<sequence>MQSGIQGKRAGSRNPLRSKARTEPDQEVKVFLAFGLAIMSCVPRRIISGAHLNPAATLGMAVNCQISILRAVLYTMVFGCLLGKYKIYGFLFPLPQQLNKVTASQGFGIEFLATFQLVLCVLATTDKRRRDVTGSAILAVGLSVGLGHLTATSSTGCGINPTHSFGPAVIKASFQNHWVYWLEPLIGAVAAVLDYDFLLSPKYGDYSNPRDLLGKQWFYWGNSQAHGTKQVAASMTGVGKDEQGGI</sequence>
<accession>A0A3B3RSJ7</accession>
<evidence type="ECO:0000256" key="6">
    <source>
        <dbReference type="RuleBase" id="RU000477"/>
    </source>
</evidence>